<dbReference type="Proteomes" id="UP000199147">
    <property type="component" value="Unassembled WGS sequence"/>
</dbReference>
<protein>
    <submittedName>
        <fullName evidence="2">FAD dependent oxidoreductase</fullName>
    </submittedName>
</protein>
<dbReference type="Pfam" id="PF13738">
    <property type="entry name" value="Pyr_redox_3"/>
    <property type="match status" value="1"/>
</dbReference>
<evidence type="ECO:0000313" key="2">
    <source>
        <dbReference type="EMBL" id="CRZ18853.1"/>
    </source>
</evidence>
<dbReference type="PANTHER" id="PTHR43539:SF78">
    <property type="entry name" value="FLAVIN-CONTAINING MONOOXYGENASE"/>
    <property type="match status" value="1"/>
</dbReference>
<gene>
    <name evidence="2" type="ORF">BN2156_05766</name>
</gene>
<dbReference type="InterPro" id="IPR050982">
    <property type="entry name" value="Auxin_biosynth/cation_transpt"/>
</dbReference>
<accession>A0A0H5RY55</accession>
<dbReference type="GO" id="GO:0050660">
    <property type="term" value="F:flavin adenine dinucleotide binding"/>
    <property type="evidence" value="ECO:0007669"/>
    <property type="project" value="TreeGrafter"/>
</dbReference>
<keyword evidence="1" id="KW-0560">Oxidoreductase</keyword>
<keyword evidence="3" id="KW-1185">Reference proteome</keyword>
<dbReference type="PRINTS" id="PR00469">
    <property type="entry name" value="PNDRDTASEII"/>
</dbReference>
<dbReference type="RefSeq" id="WP_234792321.1">
    <property type="nucleotide sequence ID" value="NZ_CWKH01000003.1"/>
</dbReference>
<dbReference type="AlphaFoldDB" id="A0A0H5RY55"/>
<dbReference type="InterPro" id="IPR036188">
    <property type="entry name" value="FAD/NAD-bd_sf"/>
</dbReference>
<dbReference type="SUPFAM" id="SSF51905">
    <property type="entry name" value="FAD/NAD(P)-binding domain"/>
    <property type="match status" value="1"/>
</dbReference>
<dbReference type="EMBL" id="CWKH01000003">
    <property type="protein sequence ID" value="CRZ18853.1"/>
    <property type="molecule type" value="Genomic_DNA"/>
</dbReference>
<dbReference type="PANTHER" id="PTHR43539">
    <property type="entry name" value="FLAVIN-BINDING MONOOXYGENASE-LIKE PROTEIN (AFU_ORTHOLOGUE AFUA_4G09220)"/>
    <property type="match status" value="1"/>
</dbReference>
<proteinExistence type="predicted"/>
<sequence length="391" mass="42272">MTSASPRDAIVIGAGQSGLAAAAALRDRGLHPLIVDARGEPGGSWPDYYASLTLFSPARYSALPGVAFPGDPDRYPHRDDVIDYLRGYAAGLSVDIHTGDAVTTVTGDPSGFTVFTAAGRQWSTPILIAATGSFAKPYLPSFPGADTFTGQLLHASAYRSPDPWAGRRIVVVGAGNSAIQIGAELAEVTDVSLATRDRVRFIPQRPWGRDMHFWFTVTGLDAAPIGPWLNQPPTVPVFDHGTYRDALTAGRPDRRPMFRRLDGDSAVWADGTREQVDTVLCATGYRPALDYLADLGALDDRALPRQRRGLSRTHLGLGFVGLEWQRSLSSASLRGVGRDATYVVDKLLARNPSRQGAWQRRAATGGCAADRCAQLTARRSRTWCVVRARSW</sequence>
<reference evidence="3" key="1">
    <citation type="submission" date="2015-07" db="EMBL/GenBank/DDBJ databases">
        <authorList>
            <person name="Urmite Genomes"/>
        </authorList>
    </citation>
    <scope>NUCLEOTIDE SEQUENCE [LARGE SCALE GENOMIC DNA]</scope>
    <source>
        <strain evidence="3">type strain: ATCC 49404</strain>
    </source>
</reference>
<dbReference type="GO" id="GO:0004497">
    <property type="term" value="F:monooxygenase activity"/>
    <property type="evidence" value="ECO:0007669"/>
    <property type="project" value="TreeGrafter"/>
</dbReference>
<evidence type="ECO:0000313" key="3">
    <source>
        <dbReference type="Proteomes" id="UP000199147"/>
    </source>
</evidence>
<dbReference type="STRING" id="146018.BN2156_05766"/>
<evidence type="ECO:0000256" key="1">
    <source>
        <dbReference type="ARBA" id="ARBA00023002"/>
    </source>
</evidence>
<dbReference type="Gene3D" id="3.50.50.60">
    <property type="entry name" value="FAD/NAD(P)-binding domain"/>
    <property type="match status" value="1"/>
</dbReference>
<organism evidence="2 3">
    <name type="scientific">Mycolicibacterium neworleansense</name>
    <dbReference type="NCBI Taxonomy" id="146018"/>
    <lineage>
        <taxon>Bacteria</taxon>
        <taxon>Bacillati</taxon>
        <taxon>Actinomycetota</taxon>
        <taxon>Actinomycetes</taxon>
        <taxon>Mycobacteriales</taxon>
        <taxon>Mycobacteriaceae</taxon>
        <taxon>Mycolicibacterium</taxon>
    </lineage>
</organism>
<dbReference type="PRINTS" id="PR00368">
    <property type="entry name" value="FADPNR"/>
</dbReference>
<name>A0A0H5RY55_9MYCO</name>